<dbReference type="InterPro" id="IPR050384">
    <property type="entry name" value="Endophilin_SH3RF"/>
</dbReference>
<feature type="domain" description="SH3" evidence="7">
    <location>
        <begin position="28"/>
        <end position="111"/>
    </location>
</feature>
<keyword evidence="3" id="KW-0175">Coiled coil</keyword>
<dbReference type="SMART" id="SM00326">
    <property type="entry name" value="SH3"/>
    <property type="match status" value="1"/>
</dbReference>
<protein>
    <recommendedName>
        <fullName evidence="7">SH3 domain-containing protein</fullName>
    </recommendedName>
</protein>
<accession>A0A8H5CX81</accession>
<dbReference type="Pfam" id="PF07653">
    <property type="entry name" value="SH3_2"/>
    <property type="match status" value="1"/>
</dbReference>
<gene>
    <name evidence="8" type="ORF">D9756_009406</name>
</gene>
<dbReference type="SUPFAM" id="SSF50044">
    <property type="entry name" value="SH3-domain"/>
    <property type="match status" value="1"/>
</dbReference>
<comment type="caution">
    <text evidence="8">The sequence shown here is derived from an EMBL/GenBank/DDBJ whole genome shotgun (WGS) entry which is preliminary data.</text>
</comment>
<sequence>MHKLIRLLASRQPPHPSHPQSLPPLDPSQLQFARALYAFQASNPNELALKENDIVAVIAKLDPRTGMEVDPRVVMREEGSGEVVEGEWWKGRTREGREGWFPKKVGGGVGEKGC</sequence>
<keyword evidence="2 5" id="KW-0728">SH3 domain</keyword>
<reference evidence="8 9" key="1">
    <citation type="journal article" date="2020" name="ISME J.">
        <title>Uncovering the hidden diversity of litter-decomposition mechanisms in mushroom-forming fungi.</title>
        <authorList>
            <person name="Floudas D."/>
            <person name="Bentzer J."/>
            <person name="Ahren D."/>
            <person name="Johansson T."/>
            <person name="Persson P."/>
            <person name="Tunlid A."/>
        </authorList>
    </citation>
    <scope>NUCLEOTIDE SEQUENCE [LARGE SCALE GENOMIC DNA]</scope>
    <source>
        <strain evidence="8 9">CBS 146.42</strain>
    </source>
</reference>
<feature type="compositionally biased region" description="Pro residues" evidence="6">
    <location>
        <begin position="13"/>
        <end position="26"/>
    </location>
</feature>
<dbReference type="Proteomes" id="UP000559027">
    <property type="component" value="Unassembled WGS sequence"/>
</dbReference>
<keyword evidence="9" id="KW-1185">Reference proteome</keyword>
<evidence type="ECO:0000256" key="5">
    <source>
        <dbReference type="PROSITE-ProRule" id="PRU00192"/>
    </source>
</evidence>
<organism evidence="8 9">
    <name type="scientific">Leucocoprinus leucothites</name>
    <dbReference type="NCBI Taxonomy" id="201217"/>
    <lineage>
        <taxon>Eukaryota</taxon>
        <taxon>Fungi</taxon>
        <taxon>Dikarya</taxon>
        <taxon>Basidiomycota</taxon>
        <taxon>Agaricomycotina</taxon>
        <taxon>Agaricomycetes</taxon>
        <taxon>Agaricomycetidae</taxon>
        <taxon>Agaricales</taxon>
        <taxon>Agaricineae</taxon>
        <taxon>Agaricaceae</taxon>
        <taxon>Leucocoprinus</taxon>
    </lineage>
</organism>
<keyword evidence="4" id="KW-0472">Membrane</keyword>
<dbReference type="EMBL" id="JAACJO010000017">
    <property type="protein sequence ID" value="KAF5349248.1"/>
    <property type="molecule type" value="Genomic_DNA"/>
</dbReference>
<dbReference type="PANTHER" id="PTHR14167:SF81">
    <property type="entry name" value="ENDOPHILIN-A"/>
    <property type="match status" value="1"/>
</dbReference>
<name>A0A8H5CX81_9AGAR</name>
<evidence type="ECO:0000256" key="2">
    <source>
        <dbReference type="ARBA" id="ARBA00022443"/>
    </source>
</evidence>
<evidence type="ECO:0000256" key="1">
    <source>
        <dbReference type="ARBA" id="ARBA00004170"/>
    </source>
</evidence>
<dbReference type="OrthoDB" id="10037838at2759"/>
<dbReference type="PROSITE" id="PS50002">
    <property type="entry name" value="SH3"/>
    <property type="match status" value="1"/>
</dbReference>
<dbReference type="Gene3D" id="2.30.30.40">
    <property type="entry name" value="SH3 Domains"/>
    <property type="match status" value="1"/>
</dbReference>
<evidence type="ECO:0000259" key="7">
    <source>
        <dbReference type="PROSITE" id="PS50002"/>
    </source>
</evidence>
<evidence type="ECO:0000256" key="6">
    <source>
        <dbReference type="SAM" id="MobiDB-lite"/>
    </source>
</evidence>
<evidence type="ECO:0000313" key="9">
    <source>
        <dbReference type="Proteomes" id="UP000559027"/>
    </source>
</evidence>
<dbReference type="PANTHER" id="PTHR14167">
    <property type="entry name" value="SH3 DOMAIN-CONTAINING"/>
    <property type="match status" value="1"/>
</dbReference>
<evidence type="ECO:0000256" key="3">
    <source>
        <dbReference type="ARBA" id="ARBA00023054"/>
    </source>
</evidence>
<proteinExistence type="predicted"/>
<evidence type="ECO:0000256" key="4">
    <source>
        <dbReference type="ARBA" id="ARBA00023136"/>
    </source>
</evidence>
<dbReference type="InterPro" id="IPR001452">
    <property type="entry name" value="SH3_domain"/>
</dbReference>
<feature type="region of interest" description="Disordered" evidence="6">
    <location>
        <begin position="8"/>
        <end position="27"/>
    </location>
</feature>
<dbReference type="AlphaFoldDB" id="A0A8H5CX81"/>
<evidence type="ECO:0000313" key="8">
    <source>
        <dbReference type="EMBL" id="KAF5349248.1"/>
    </source>
</evidence>
<comment type="subcellular location">
    <subcellularLocation>
        <location evidence="1">Membrane</location>
        <topology evidence="1">Peripheral membrane protein</topology>
    </subcellularLocation>
</comment>
<dbReference type="InterPro" id="IPR036028">
    <property type="entry name" value="SH3-like_dom_sf"/>
</dbReference>